<reference evidence="9 10" key="2">
    <citation type="submission" date="2025-04" db="UniProtKB">
        <authorList>
            <consortium name="RefSeq"/>
        </authorList>
    </citation>
    <scope>IDENTIFICATION</scope>
    <source>
        <tissue evidence="9 10">Leaf</tissue>
    </source>
</reference>
<evidence type="ECO:0000256" key="5">
    <source>
        <dbReference type="ARBA" id="ARBA00023337"/>
    </source>
</evidence>
<organism evidence="8 9">
    <name type="scientific">Raphanus sativus</name>
    <name type="common">Radish</name>
    <name type="synonym">Raphanus raphanistrum var. sativus</name>
    <dbReference type="NCBI Taxonomy" id="3726"/>
    <lineage>
        <taxon>Eukaryota</taxon>
        <taxon>Viridiplantae</taxon>
        <taxon>Streptophyta</taxon>
        <taxon>Embryophyta</taxon>
        <taxon>Tracheophyta</taxon>
        <taxon>Spermatophyta</taxon>
        <taxon>Magnoliopsida</taxon>
        <taxon>eudicotyledons</taxon>
        <taxon>Gunneridae</taxon>
        <taxon>Pentapetalae</taxon>
        <taxon>rosids</taxon>
        <taxon>malvids</taxon>
        <taxon>Brassicales</taxon>
        <taxon>Brassicaceae</taxon>
        <taxon>Brassiceae</taxon>
        <taxon>Raphanus</taxon>
    </lineage>
</organism>
<dbReference type="InterPro" id="IPR002013">
    <property type="entry name" value="SAC_dom"/>
</dbReference>
<dbReference type="OrthoDB" id="1717320at2759"/>
<evidence type="ECO:0000259" key="7">
    <source>
        <dbReference type="PROSITE" id="PS50275"/>
    </source>
</evidence>
<keyword evidence="8" id="KW-1185">Reference proteome</keyword>
<protein>
    <submittedName>
        <fullName evidence="9 10">Phosphoinositide phosphatase SAC5-like</fullName>
    </submittedName>
</protein>
<dbReference type="InterPro" id="IPR043573">
    <property type="entry name" value="Fig4-like"/>
</dbReference>
<evidence type="ECO:0000256" key="4">
    <source>
        <dbReference type="ARBA" id="ARBA00023136"/>
    </source>
</evidence>
<dbReference type="PANTHER" id="PTHR45738:SF21">
    <property type="entry name" value="SAC DOMAIN-CONTAINING PROTEIN"/>
    <property type="match status" value="1"/>
</dbReference>
<accession>A0A6J0K9Z7</accession>
<evidence type="ECO:0000256" key="3">
    <source>
        <dbReference type="ARBA" id="ARBA00022801"/>
    </source>
</evidence>
<dbReference type="RefSeq" id="XP_018444870.1">
    <property type="nucleotide sequence ID" value="XM_018589368.2"/>
</dbReference>
<dbReference type="KEGG" id="rsz:108816804"/>
<comment type="catalytic activity">
    <reaction evidence="5">
        <text>a 1,2-diacyl-sn-glycero-3-phospho-(1D-myo-inositol-3,5-bisphosphate) + H2O = a 1,2-diacyl-sn-glycero-3-phospho-(1D-myo-inositol-3-phosphate) + phosphate</text>
        <dbReference type="Rhea" id="RHEA:32955"/>
        <dbReference type="ChEBI" id="CHEBI:15377"/>
        <dbReference type="ChEBI" id="CHEBI:43474"/>
        <dbReference type="ChEBI" id="CHEBI:57923"/>
        <dbReference type="ChEBI" id="CHEBI:58088"/>
    </reaction>
</comment>
<dbReference type="GO" id="GO:0046856">
    <property type="term" value="P:phosphatidylinositol dephosphorylation"/>
    <property type="evidence" value="ECO:0007669"/>
    <property type="project" value="InterPro"/>
</dbReference>
<dbReference type="GO" id="GO:0005774">
    <property type="term" value="C:vacuolar membrane"/>
    <property type="evidence" value="ECO:0007669"/>
    <property type="project" value="UniProtKB-SubCell"/>
</dbReference>
<dbReference type="PROSITE" id="PS50275">
    <property type="entry name" value="SAC"/>
    <property type="match status" value="1"/>
</dbReference>
<reference evidence="8" key="1">
    <citation type="journal article" date="2019" name="Database">
        <title>The radish genome database (RadishGD): an integrated information resource for radish genomics.</title>
        <authorList>
            <person name="Yu H.J."/>
            <person name="Baek S."/>
            <person name="Lee Y.J."/>
            <person name="Cho A."/>
            <person name="Mun J.H."/>
        </authorList>
    </citation>
    <scope>NUCLEOTIDE SEQUENCE [LARGE SCALE GENOMIC DNA]</scope>
    <source>
        <strain evidence="8">cv. WK10039</strain>
    </source>
</reference>
<dbReference type="RefSeq" id="XP_056846671.1">
    <property type="nucleotide sequence ID" value="XM_056990691.1"/>
</dbReference>
<dbReference type="Pfam" id="PF02383">
    <property type="entry name" value="Syja_N"/>
    <property type="match status" value="1"/>
</dbReference>
<evidence type="ECO:0000313" key="9">
    <source>
        <dbReference type="RefSeq" id="XP_018444870.1"/>
    </source>
</evidence>
<keyword evidence="3" id="KW-0378">Hydrolase</keyword>
<dbReference type="GeneID" id="108816804"/>
<gene>
    <name evidence="9 10" type="primary">LOC108816804</name>
</gene>
<feature type="domain" description="SAC" evidence="7">
    <location>
        <begin position="1"/>
        <end position="57"/>
    </location>
</feature>
<dbReference type="Proteomes" id="UP000504610">
    <property type="component" value="Chromosome 7"/>
</dbReference>
<dbReference type="AlphaFoldDB" id="A0A6J0K9Z7"/>
<evidence type="ECO:0000313" key="8">
    <source>
        <dbReference type="Proteomes" id="UP000504610"/>
    </source>
</evidence>
<evidence type="ECO:0000256" key="1">
    <source>
        <dbReference type="ARBA" id="ARBA00004148"/>
    </source>
</evidence>
<comment type="subcellular location">
    <subcellularLocation>
        <location evidence="1">Vacuole membrane</location>
        <topology evidence="1">Peripheral membrane protein</topology>
    </subcellularLocation>
</comment>
<keyword evidence="2" id="KW-0926">Vacuole</keyword>
<keyword evidence="4" id="KW-0472">Membrane</keyword>
<proteinExistence type="predicted"/>
<dbReference type="GO" id="GO:0043813">
    <property type="term" value="F:phosphatidylinositol-3,5-bisphosphate 5-phosphatase activity"/>
    <property type="evidence" value="ECO:0007669"/>
    <property type="project" value="InterPro"/>
</dbReference>
<name>A0A6J0K9Z7_RAPSA</name>
<evidence type="ECO:0000256" key="2">
    <source>
        <dbReference type="ARBA" id="ARBA00022554"/>
    </source>
</evidence>
<evidence type="ECO:0000256" key="6">
    <source>
        <dbReference type="ARBA" id="ARBA00023464"/>
    </source>
</evidence>
<comment type="subunit">
    <text evidence="6">Component of the PI(3,5)P2 regulatory complex at least composed of ATG18, SAC/FIG4, FAB1 and VAC14.</text>
</comment>
<evidence type="ECO:0000313" key="10">
    <source>
        <dbReference type="RefSeq" id="XP_056846671.1"/>
    </source>
</evidence>
<dbReference type="PANTHER" id="PTHR45738">
    <property type="entry name" value="POLYPHOSPHOINOSITIDE PHOSPHATASE"/>
    <property type="match status" value="1"/>
</dbReference>
<sequence>MAVSYLRRGVNEQGSVANEVEIEQIVSKEVPEGKKIPITSDCAGSEAHTKMFSALRGEWNMMMKHRDIITAVRLHYNNAYQDGEKQNAIYVFLGKSGPQLGRQAPWKLGYDQHNARRSRTLSFFFYG</sequence>